<evidence type="ECO:0000256" key="4">
    <source>
        <dbReference type="ARBA" id="ARBA00022801"/>
    </source>
</evidence>
<feature type="chain" id="PRO_5046857007" description="Beta-lactamase" evidence="7">
    <location>
        <begin position="33"/>
        <end position="311"/>
    </location>
</feature>
<evidence type="ECO:0000256" key="1">
    <source>
        <dbReference type="ARBA" id="ARBA00001526"/>
    </source>
</evidence>
<protein>
    <recommendedName>
        <fullName evidence="3 6">Beta-lactamase</fullName>
        <ecNumber evidence="3 6">3.5.2.6</ecNumber>
    </recommendedName>
</protein>
<dbReference type="EC" id="3.5.2.6" evidence="3 6"/>
<name>A0ABS1KP45_9BACT</name>
<dbReference type="InterPro" id="IPR012338">
    <property type="entry name" value="Beta-lactam/transpept-like"/>
</dbReference>
<keyword evidence="5 6" id="KW-0046">Antibiotic resistance</keyword>
<dbReference type="SUPFAM" id="SSF56601">
    <property type="entry name" value="beta-lactamase/transpeptidase-like"/>
    <property type="match status" value="1"/>
</dbReference>
<comment type="similarity">
    <text evidence="2 6">Belongs to the class-A beta-lactamase family.</text>
</comment>
<dbReference type="NCBIfam" id="NF033103">
    <property type="entry name" value="bla_class_A"/>
    <property type="match status" value="1"/>
</dbReference>
<dbReference type="NCBIfam" id="NF012099">
    <property type="entry name" value="SubclassA2"/>
    <property type="match status" value="1"/>
</dbReference>
<evidence type="ECO:0000256" key="6">
    <source>
        <dbReference type="RuleBase" id="RU361140"/>
    </source>
</evidence>
<evidence type="ECO:0000259" key="8">
    <source>
        <dbReference type="Pfam" id="PF13354"/>
    </source>
</evidence>
<reference evidence="9 10" key="1">
    <citation type="submission" date="2021-01" db="EMBL/GenBank/DDBJ databases">
        <title>Chryseolinea sp. Jin1 Genome sequencing and assembly.</title>
        <authorList>
            <person name="Kim I."/>
        </authorList>
    </citation>
    <scope>NUCLEOTIDE SEQUENCE [LARGE SCALE GENOMIC DNA]</scope>
    <source>
        <strain evidence="9 10">Jin1</strain>
    </source>
</reference>
<evidence type="ECO:0000256" key="2">
    <source>
        <dbReference type="ARBA" id="ARBA00009009"/>
    </source>
</evidence>
<keyword evidence="10" id="KW-1185">Reference proteome</keyword>
<organism evidence="9 10">
    <name type="scientific">Chryseolinea lacunae</name>
    <dbReference type="NCBI Taxonomy" id="2801331"/>
    <lineage>
        <taxon>Bacteria</taxon>
        <taxon>Pseudomonadati</taxon>
        <taxon>Bacteroidota</taxon>
        <taxon>Cytophagia</taxon>
        <taxon>Cytophagales</taxon>
        <taxon>Fulvivirgaceae</taxon>
        <taxon>Chryseolinea</taxon>
    </lineage>
</organism>
<evidence type="ECO:0000256" key="7">
    <source>
        <dbReference type="SAM" id="SignalP"/>
    </source>
</evidence>
<proteinExistence type="inferred from homology"/>
<feature type="domain" description="Beta-lactamase class A catalytic" evidence="8">
    <location>
        <begin position="54"/>
        <end position="280"/>
    </location>
</feature>
<dbReference type="PANTHER" id="PTHR35333:SF3">
    <property type="entry name" value="BETA-LACTAMASE-TYPE TRANSPEPTIDASE FOLD CONTAINING PROTEIN"/>
    <property type="match status" value="1"/>
</dbReference>
<dbReference type="PROSITE" id="PS00146">
    <property type="entry name" value="BETA_LACTAMASE_A"/>
    <property type="match status" value="1"/>
</dbReference>
<comment type="catalytic activity">
    <reaction evidence="1 6">
        <text>a beta-lactam + H2O = a substituted beta-amino acid</text>
        <dbReference type="Rhea" id="RHEA:20401"/>
        <dbReference type="ChEBI" id="CHEBI:15377"/>
        <dbReference type="ChEBI" id="CHEBI:35627"/>
        <dbReference type="ChEBI" id="CHEBI:140347"/>
        <dbReference type="EC" id="3.5.2.6"/>
    </reaction>
</comment>
<evidence type="ECO:0000313" key="10">
    <source>
        <dbReference type="Proteomes" id="UP000613030"/>
    </source>
</evidence>
<dbReference type="RefSeq" id="WP_202007001.1">
    <property type="nucleotide sequence ID" value="NZ_JAERRB010000001.1"/>
</dbReference>
<accession>A0ABS1KP45</accession>
<dbReference type="EMBL" id="JAERRB010000001">
    <property type="protein sequence ID" value="MBL0740031.1"/>
    <property type="molecule type" value="Genomic_DNA"/>
</dbReference>
<sequence>MIKEDMNALRHKLKTIVAMAVVSMVCLQPAVAQNNAMLRTSLAEIAATLKADVGVAILDLERGDTVMLNGHQHFPMQSVYKFPLALMVLRQVDQGKLSLDKKIKLRKEDLLPNTWSPLAKKYPEGNVEVTLREILSYTVSQSDNNGCDVLFRLMGGTANVHDYVHSLGVTEIAIAATEEEMHRSWPVQFTNWCEPVAMAQLLKQFDRGNILSMASRDFLWKIMVETTTGPKKLKGLLPAGTVVAHKTGMGDYSDDGVLGAQNDAGIIVLPNGKRIAIAVFISNTRETDNEKIELVIARLSKATYDHFNTKR</sequence>
<gene>
    <name evidence="9" type="primary">bla</name>
    <name evidence="9" type="ORF">JI741_02320</name>
</gene>
<comment type="caution">
    <text evidence="9">The sequence shown here is derived from an EMBL/GenBank/DDBJ whole genome shotgun (WGS) entry which is preliminary data.</text>
</comment>
<evidence type="ECO:0000256" key="5">
    <source>
        <dbReference type="ARBA" id="ARBA00023251"/>
    </source>
</evidence>
<dbReference type="Proteomes" id="UP000613030">
    <property type="component" value="Unassembled WGS sequence"/>
</dbReference>
<keyword evidence="4 6" id="KW-0378">Hydrolase</keyword>
<dbReference type="PANTHER" id="PTHR35333">
    <property type="entry name" value="BETA-LACTAMASE"/>
    <property type="match status" value="1"/>
</dbReference>
<dbReference type="Gene3D" id="3.40.710.10">
    <property type="entry name" value="DD-peptidase/beta-lactamase superfamily"/>
    <property type="match status" value="1"/>
</dbReference>
<evidence type="ECO:0000313" key="9">
    <source>
        <dbReference type="EMBL" id="MBL0740031.1"/>
    </source>
</evidence>
<feature type="signal peptide" evidence="7">
    <location>
        <begin position="1"/>
        <end position="32"/>
    </location>
</feature>
<dbReference type="InterPro" id="IPR023650">
    <property type="entry name" value="Beta-lactam_class-A_AS"/>
</dbReference>
<evidence type="ECO:0000256" key="3">
    <source>
        <dbReference type="ARBA" id="ARBA00012865"/>
    </source>
</evidence>
<dbReference type="PRINTS" id="PR00118">
    <property type="entry name" value="BLACTAMASEA"/>
</dbReference>
<dbReference type="Pfam" id="PF13354">
    <property type="entry name" value="Beta-lactamase2"/>
    <property type="match status" value="1"/>
</dbReference>
<keyword evidence="7" id="KW-0732">Signal</keyword>
<dbReference type="InterPro" id="IPR045155">
    <property type="entry name" value="Beta-lactam_cat"/>
</dbReference>
<dbReference type="InterPro" id="IPR000871">
    <property type="entry name" value="Beta-lactam_class-A"/>
</dbReference>